<dbReference type="EMBL" id="PUEJ01000005">
    <property type="protein sequence ID" value="PRH86542.1"/>
    <property type="molecule type" value="Genomic_DNA"/>
</dbReference>
<comment type="similarity">
    <text evidence="6">Belongs to the UPF0758 family.</text>
</comment>
<comment type="caution">
    <text evidence="9">The sequence shown here is derived from an EMBL/GenBank/DDBJ whole genome shotgun (WGS) entry which is preliminary data.</text>
</comment>
<dbReference type="NCBIfam" id="TIGR00608">
    <property type="entry name" value="radc"/>
    <property type="match status" value="1"/>
</dbReference>
<accession>A0A2S9QB15</accession>
<feature type="region of interest" description="Disordered" evidence="7">
    <location>
        <begin position="1"/>
        <end position="37"/>
    </location>
</feature>
<dbReference type="InterPro" id="IPR037518">
    <property type="entry name" value="MPN"/>
</dbReference>
<evidence type="ECO:0000313" key="9">
    <source>
        <dbReference type="EMBL" id="PRH86542.1"/>
    </source>
</evidence>
<evidence type="ECO:0000256" key="2">
    <source>
        <dbReference type="ARBA" id="ARBA00022723"/>
    </source>
</evidence>
<evidence type="ECO:0000256" key="4">
    <source>
        <dbReference type="ARBA" id="ARBA00022833"/>
    </source>
</evidence>
<evidence type="ECO:0000256" key="3">
    <source>
        <dbReference type="ARBA" id="ARBA00022801"/>
    </source>
</evidence>
<dbReference type="GO" id="GO:0006508">
    <property type="term" value="P:proteolysis"/>
    <property type="evidence" value="ECO:0007669"/>
    <property type="project" value="UniProtKB-KW"/>
</dbReference>
<dbReference type="AlphaFoldDB" id="A0A2S9QB15"/>
<dbReference type="InterPro" id="IPR001405">
    <property type="entry name" value="UPF0758"/>
</dbReference>
<dbReference type="InterPro" id="IPR010994">
    <property type="entry name" value="RuvA_2-like"/>
</dbReference>
<evidence type="ECO:0000256" key="7">
    <source>
        <dbReference type="SAM" id="MobiDB-lite"/>
    </source>
</evidence>
<feature type="domain" description="MPN" evidence="8">
    <location>
        <begin position="129"/>
        <end position="251"/>
    </location>
</feature>
<dbReference type="SUPFAM" id="SSF102712">
    <property type="entry name" value="JAB1/MPN domain"/>
    <property type="match status" value="1"/>
</dbReference>
<dbReference type="PANTHER" id="PTHR30471">
    <property type="entry name" value="DNA REPAIR PROTEIN RADC"/>
    <property type="match status" value="1"/>
</dbReference>
<dbReference type="CDD" id="cd08071">
    <property type="entry name" value="MPN_DUF2466"/>
    <property type="match status" value="1"/>
</dbReference>
<dbReference type="PROSITE" id="PS01302">
    <property type="entry name" value="UPF0758"/>
    <property type="match status" value="1"/>
</dbReference>
<keyword evidence="4" id="KW-0862">Zinc</keyword>
<proteinExistence type="inferred from homology"/>
<sequence>MKKGRSPLPDAPLPGLGEAPLFPPAAETAEPHYHGHRERLRQRFAEAEGRLPDYELLELILFRSIPRRDVKPLAKALIARFGSLAEVLGAPIARLREIDGVSDGVAGDLKIVEAAGHRLAKGGIAKRPVLSTSAALIDYCRSTMAFAEREIFRILFLDTKNGLIADEVQQRGTVNHTPVYPREVVKRALELSATALILVHNHPSGDPSPSSADVSMTRTIADVAGPLGIVVHDHIIIGRDGHVSLKAQRLF</sequence>
<evidence type="ECO:0000313" key="10">
    <source>
        <dbReference type="Proteomes" id="UP000237682"/>
    </source>
</evidence>
<dbReference type="PROSITE" id="PS50249">
    <property type="entry name" value="MPN"/>
    <property type="match status" value="1"/>
</dbReference>
<dbReference type="InterPro" id="IPR020891">
    <property type="entry name" value="UPF0758_CS"/>
</dbReference>
<dbReference type="PANTHER" id="PTHR30471:SF3">
    <property type="entry name" value="UPF0758 PROTEIN YEES-RELATED"/>
    <property type="match status" value="1"/>
</dbReference>
<gene>
    <name evidence="9" type="ORF">C5L14_14485</name>
</gene>
<dbReference type="GO" id="GO:0046872">
    <property type="term" value="F:metal ion binding"/>
    <property type="evidence" value="ECO:0007669"/>
    <property type="project" value="UniProtKB-KW"/>
</dbReference>
<keyword evidence="3" id="KW-0378">Hydrolase</keyword>
<dbReference type="GO" id="GO:0008237">
    <property type="term" value="F:metallopeptidase activity"/>
    <property type="evidence" value="ECO:0007669"/>
    <property type="project" value="UniProtKB-KW"/>
</dbReference>
<evidence type="ECO:0000259" key="8">
    <source>
        <dbReference type="PROSITE" id="PS50249"/>
    </source>
</evidence>
<dbReference type="RefSeq" id="WP_105862771.1">
    <property type="nucleotide sequence ID" value="NZ_PUEJ01000005.1"/>
</dbReference>
<dbReference type="Proteomes" id="UP000237682">
    <property type="component" value="Unassembled WGS sequence"/>
</dbReference>
<evidence type="ECO:0000256" key="5">
    <source>
        <dbReference type="ARBA" id="ARBA00023049"/>
    </source>
</evidence>
<name>A0A2S9QB15_9HYPH</name>
<keyword evidence="1" id="KW-0645">Protease</keyword>
<evidence type="ECO:0000256" key="1">
    <source>
        <dbReference type="ARBA" id="ARBA00022670"/>
    </source>
</evidence>
<reference evidence="9 10" key="1">
    <citation type="submission" date="2018-02" db="EMBL/GenBank/DDBJ databases">
        <title>Whole genome sequencing of endophytic bacterium.</title>
        <authorList>
            <person name="Eedara R."/>
            <person name="Podile A.R."/>
        </authorList>
    </citation>
    <scope>NUCLEOTIDE SEQUENCE [LARGE SCALE GENOMIC DNA]</scope>
    <source>
        <strain evidence="9 10">RP1T</strain>
    </source>
</reference>
<keyword evidence="10" id="KW-1185">Reference proteome</keyword>
<dbReference type="OrthoDB" id="9804482at2"/>
<dbReference type="InterPro" id="IPR025657">
    <property type="entry name" value="RadC_JAB"/>
</dbReference>
<keyword evidence="2" id="KW-0479">Metal-binding</keyword>
<evidence type="ECO:0000256" key="6">
    <source>
        <dbReference type="RuleBase" id="RU003797"/>
    </source>
</evidence>
<dbReference type="NCBIfam" id="NF000642">
    <property type="entry name" value="PRK00024.1"/>
    <property type="match status" value="1"/>
</dbReference>
<dbReference type="Pfam" id="PF04002">
    <property type="entry name" value="RadC"/>
    <property type="match status" value="1"/>
</dbReference>
<dbReference type="Gene3D" id="3.40.140.10">
    <property type="entry name" value="Cytidine Deaminase, domain 2"/>
    <property type="match status" value="1"/>
</dbReference>
<dbReference type="SUPFAM" id="SSF47781">
    <property type="entry name" value="RuvA domain 2-like"/>
    <property type="match status" value="1"/>
</dbReference>
<keyword evidence="5" id="KW-0482">Metalloprotease</keyword>
<organism evidence="9 10">
    <name type="scientific">Labrys okinawensis</name>
    <dbReference type="NCBI Taxonomy" id="346911"/>
    <lineage>
        <taxon>Bacteria</taxon>
        <taxon>Pseudomonadati</taxon>
        <taxon>Pseudomonadota</taxon>
        <taxon>Alphaproteobacteria</taxon>
        <taxon>Hyphomicrobiales</taxon>
        <taxon>Xanthobacteraceae</taxon>
        <taxon>Labrys</taxon>
    </lineage>
</organism>
<protein>
    <recommendedName>
        <fullName evidence="8">MPN domain-containing protein</fullName>
    </recommendedName>
</protein>